<dbReference type="EMBL" id="POUN01000002">
    <property type="protein sequence ID" value="PNF81272.1"/>
    <property type="molecule type" value="Genomic_DNA"/>
</dbReference>
<dbReference type="Proteomes" id="UP000235925">
    <property type="component" value="Unassembled WGS sequence"/>
</dbReference>
<gene>
    <name evidence="1" type="ORF">CXK92_05400</name>
</gene>
<organism evidence="1 2">
    <name type="scientific">Stutzerimonas stutzeri</name>
    <name type="common">Pseudomonas stutzeri</name>
    <dbReference type="NCBI Taxonomy" id="316"/>
    <lineage>
        <taxon>Bacteria</taxon>
        <taxon>Pseudomonadati</taxon>
        <taxon>Pseudomonadota</taxon>
        <taxon>Gammaproteobacteria</taxon>
        <taxon>Pseudomonadales</taxon>
        <taxon>Pseudomonadaceae</taxon>
        <taxon>Stutzerimonas</taxon>
    </lineage>
</organism>
<evidence type="ECO:0000313" key="2">
    <source>
        <dbReference type="Proteomes" id="UP000235925"/>
    </source>
</evidence>
<accession>A0A2N8S3T2</accession>
<protein>
    <submittedName>
        <fullName evidence="1">Uncharacterized protein</fullName>
    </submittedName>
</protein>
<dbReference type="AlphaFoldDB" id="A0A2N8S3T2"/>
<reference evidence="1 2" key="1">
    <citation type="submission" date="2018-01" db="EMBL/GenBank/DDBJ databases">
        <title>Denitrification phenotypes of diverse strains of Pseudomonas stutzeri.</title>
        <authorList>
            <person name="Milligan D.A."/>
            <person name="Bergaust L."/>
            <person name="Bakken L.R."/>
            <person name="Frostegard A."/>
        </authorList>
    </citation>
    <scope>NUCLEOTIDE SEQUENCE [LARGE SCALE GENOMIC DNA]</scope>
    <source>
        <strain evidence="1 2">KC</strain>
    </source>
</reference>
<proteinExistence type="predicted"/>
<comment type="caution">
    <text evidence="1">The sequence shown here is derived from an EMBL/GenBank/DDBJ whole genome shotgun (WGS) entry which is preliminary data.</text>
</comment>
<name>A0A2N8S3T2_STUST</name>
<evidence type="ECO:0000313" key="1">
    <source>
        <dbReference type="EMBL" id="PNF81272.1"/>
    </source>
</evidence>
<sequence length="63" mass="7060">MLYRQSGTEARKRLGAAWLDVDCTFSVFSVLPRTQLRAVNEGQRLDFELAMTARAGVSAVRSR</sequence>